<organism evidence="16 17">
    <name type="scientific">Parahaliea aestuarii</name>
    <dbReference type="NCBI Taxonomy" id="1852021"/>
    <lineage>
        <taxon>Bacteria</taxon>
        <taxon>Pseudomonadati</taxon>
        <taxon>Pseudomonadota</taxon>
        <taxon>Gammaproteobacteria</taxon>
        <taxon>Cellvibrionales</taxon>
        <taxon>Halieaceae</taxon>
        <taxon>Parahaliea</taxon>
    </lineage>
</organism>
<protein>
    <submittedName>
        <fullName evidence="16">TonB-dependent receptor plug domain-containing protein</fullName>
    </submittedName>
</protein>
<keyword evidence="5 11" id="KW-0812">Transmembrane</keyword>
<keyword evidence="2 11" id="KW-0813">Transport</keyword>
<dbReference type="EMBL" id="VRYZ01000001">
    <property type="protein sequence ID" value="TXS94979.1"/>
    <property type="molecule type" value="Genomic_DNA"/>
</dbReference>
<evidence type="ECO:0000256" key="5">
    <source>
        <dbReference type="ARBA" id="ARBA00022692"/>
    </source>
</evidence>
<dbReference type="Pfam" id="PF07715">
    <property type="entry name" value="Plug"/>
    <property type="match status" value="1"/>
</dbReference>
<keyword evidence="3 11" id="KW-1134">Transmembrane beta strand</keyword>
<accession>A0A5C9A4E1</accession>
<dbReference type="PROSITE" id="PS52016">
    <property type="entry name" value="TONB_DEPENDENT_REC_3"/>
    <property type="match status" value="1"/>
</dbReference>
<feature type="signal peptide" evidence="13">
    <location>
        <begin position="1"/>
        <end position="22"/>
    </location>
</feature>
<dbReference type="RefSeq" id="WP_148062819.1">
    <property type="nucleotide sequence ID" value="NZ_VRYZ01000001.1"/>
</dbReference>
<dbReference type="Proteomes" id="UP000321933">
    <property type="component" value="Unassembled WGS sequence"/>
</dbReference>
<feature type="domain" description="TonB-dependent receptor-like beta-barrel" evidence="14">
    <location>
        <begin position="221"/>
        <end position="658"/>
    </location>
</feature>
<evidence type="ECO:0000259" key="15">
    <source>
        <dbReference type="Pfam" id="PF07715"/>
    </source>
</evidence>
<reference evidence="16 17" key="1">
    <citation type="submission" date="2019-08" db="EMBL/GenBank/DDBJ databases">
        <title>Parahaliea maris sp. nov., isolated from the surface seawater.</title>
        <authorList>
            <person name="Liu Y."/>
        </authorList>
    </citation>
    <scope>NUCLEOTIDE SEQUENCE [LARGE SCALE GENOMIC DNA]</scope>
    <source>
        <strain evidence="16 17">S2-26</strain>
    </source>
</reference>
<keyword evidence="4" id="KW-0410">Iron transport</keyword>
<evidence type="ECO:0000256" key="9">
    <source>
        <dbReference type="ARBA" id="ARBA00023136"/>
    </source>
</evidence>
<dbReference type="InterPro" id="IPR012910">
    <property type="entry name" value="Plug_dom"/>
</dbReference>
<dbReference type="InterPro" id="IPR039426">
    <property type="entry name" value="TonB-dep_rcpt-like"/>
</dbReference>
<evidence type="ECO:0000256" key="6">
    <source>
        <dbReference type="ARBA" id="ARBA00023004"/>
    </source>
</evidence>
<evidence type="ECO:0000256" key="2">
    <source>
        <dbReference type="ARBA" id="ARBA00022448"/>
    </source>
</evidence>
<evidence type="ECO:0000256" key="11">
    <source>
        <dbReference type="PROSITE-ProRule" id="PRU01360"/>
    </source>
</evidence>
<evidence type="ECO:0000256" key="12">
    <source>
        <dbReference type="RuleBase" id="RU003357"/>
    </source>
</evidence>
<dbReference type="Pfam" id="PF00593">
    <property type="entry name" value="TonB_dep_Rec_b-barrel"/>
    <property type="match status" value="1"/>
</dbReference>
<dbReference type="PANTHER" id="PTHR32552:SF81">
    <property type="entry name" value="TONB-DEPENDENT OUTER MEMBRANE RECEPTOR"/>
    <property type="match status" value="1"/>
</dbReference>
<dbReference type="AlphaFoldDB" id="A0A5C9A4E1"/>
<keyword evidence="9 11" id="KW-0472">Membrane</keyword>
<comment type="caution">
    <text evidence="16">The sequence shown here is derived from an EMBL/GenBank/DDBJ whole genome shotgun (WGS) entry which is preliminary data.</text>
</comment>
<comment type="subcellular location">
    <subcellularLocation>
        <location evidence="1 11">Cell outer membrane</location>
        <topology evidence="1 11">Multi-pass membrane protein</topology>
    </subcellularLocation>
</comment>
<evidence type="ECO:0000313" key="17">
    <source>
        <dbReference type="Proteomes" id="UP000321933"/>
    </source>
</evidence>
<name>A0A5C9A4E1_9GAMM</name>
<keyword evidence="16" id="KW-0675">Receptor</keyword>
<dbReference type="PANTHER" id="PTHR32552">
    <property type="entry name" value="FERRICHROME IRON RECEPTOR-RELATED"/>
    <property type="match status" value="1"/>
</dbReference>
<dbReference type="SUPFAM" id="SSF56935">
    <property type="entry name" value="Porins"/>
    <property type="match status" value="1"/>
</dbReference>
<keyword evidence="17" id="KW-1185">Reference proteome</keyword>
<evidence type="ECO:0000256" key="3">
    <source>
        <dbReference type="ARBA" id="ARBA00022452"/>
    </source>
</evidence>
<dbReference type="Gene3D" id="2.40.170.20">
    <property type="entry name" value="TonB-dependent receptor, beta-barrel domain"/>
    <property type="match status" value="1"/>
</dbReference>
<proteinExistence type="inferred from homology"/>
<keyword evidence="10 11" id="KW-0998">Cell outer membrane</keyword>
<evidence type="ECO:0000256" key="7">
    <source>
        <dbReference type="ARBA" id="ARBA00023065"/>
    </source>
</evidence>
<dbReference type="InterPro" id="IPR036942">
    <property type="entry name" value="Beta-barrel_TonB_sf"/>
</dbReference>
<feature type="domain" description="TonB-dependent receptor plug" evidence="15">
    <location>
        <begin position="40"/>
        <end position="145"/>
    </location>
</feature>
<keyword evidence="6" id="KW-0408">Iron</keyword>
<gene>
    <name evidence="16" type="ORF">FVW59_03495</name>
</gene>
<feature type="chain" id="PRO_5022744392" evidence="13">
    <location>
        <begin position="23"/>
        <end position="701"/>
    </location>
</feature>
<dbReference type="GO" id="GO:0009279">
    <property type="term" value="C:cell outer membrane"/>
    <property type="evidence" value="ECO:0007669"/>
    <property type="project" value="UniProtKB-SubCell"/>
</dbReference>
<keyword evidence="13" id="KW-0732">Signal</keyword>
<dbReference type="OrthoDB" id="7051185at2"/>
<keyword evidence="7" id="KW-0406">Ion transport</keyword>
<evidence type="ECO:0000256" key="13">
    <source>
        <dbReference type="SAM" id="SignalP"/>
    </source>
</evidence>
<dbReference type="GO" id="GO:0006826">
    <property type="term" value="P:iron ion transport"/>
    <property type="evidence" value="ECO:0007669"/>
    <property type="project" value="UniProtKB-KW"/>
</dbReference>
<evidence type="ECO:0000256" key="1">
    <source>
        <dbReference type="ARBA" id="ARBA00004571"/>
    </source>
</evidence>
<evidence type="ECO:0000259" key="14">
    <source>
        <dbReference type="Pfam" id="PF00593"/>
    </source>
</evidence>
<comment type="similarity">
    <text evidence="11 12">Belongs to the TonB-dependent receptor family.</text>
</comment>
<evidence type="ECO:0000256" key="8">
    <source>
        <dbReference type="ARBA" id="ARBA00023077"/>
    </source>
</evidence>
<dbReference type="InterPro" id="IPR000531">
    <property type="entry name" value="Beta-barrel_TonB"/>
</dbReference>
<evidence type="ECO:0000256" key="4">
    <source>
        <dbReference type="ARBA" id="ARBA00022496"/>
    </source>
</evidence>
<keyword evidence="8 12" id="KW-0798">TonB box</keyword>
<evidence type="ECO:0000256" key="10">
    <source>
        <dbReference type="ARBA" id="ARBA00023237"/>
    </source>
</evidence>
<sequence>MHFRQRLLPAVIALASSAPLAAAELEEILVTAEFRPTSLLQQPNSTSVVTQDDIRQRAAQHLEEVLNLAPNVNFAGGTSRARFFQIRGIGERSQYQEPLNASIGFIIDGVDFSGLGTAGTLFDVEQVEVLRGPQGTLHGANALAGLINVRTAAPENEPSLSVEGTAGNYDTWSTGIVGTGPLVKDSLLYRIAVQEYRSDGYFENDFLDRDDTNNRDETSVRGKLRWLASDSATLDITAFYLDADNGFDAFSLDNTRHTLSDQPGRDRQESSALALDWQQSLTAFDLEATLSLATSDTEYSFDEDWSFVGIAPGWEYSSFDQYLRDRDSTSAQLRLLSNDESRLFGGRSDWVAGLYYLGDREDLLRRYTYLDSDFRSSYDIDTYAAFGQLDTRLTEHLSLITGARVERRNTDYGDSNGVASDPGKTLWGGRITLEYTLSDDHMLYGGLSRGYRANGVNAGILASMNAYDDPAVISQLERVQTFDEESLLNYEAGYKGRLLDNRLSLRLAAFYMDRVDQQVKGSLVIVRDDNSTTFLDHISNAAEGENYGLEAEADWVVTDSLSLYAHVGLLETEFKDYVNAAGTDLSGREQAHAPGYQYATGARYDFGDGFYARLDLEGKDEFYFSDRHELKAPAFDLLHMRIGYSADNWSVALWGRNLTDEDYFVRGFGSFGNDPRKEYVTEPYLQYGEPRTFGVYGRYTF</sequence>
<evidence type="ECO:0000313" key="16">
    <source>
        <dbReference type="EMBL" id="TXS94979.1"/>
    </source>
</evidence>